<organism evidence="2">
    <name type="scientific">Streptomyces sp. NBC_00093</name>
    <dbReference type="NCBI Taxonomy" id="2975649"/>
    <lineage>
        <taxon>Bacteria</taxon>
        <taxon>Bacillati</taxon>
        <taxon>Actinomycetota</taxon>
        <taxon>Actinomycetes</taxon>
        <taxon>Kitasatosporales</taxon>
        <taxon>Streptomycetaceae</taxon>
        <taxon>Streptomyces</taxon>
    </lineage>
</organism>
<dbReference type="SUPFAM" id="SSF48452">
    <property type="entry name" value="TPR-like"/>
    <property type="match status" value="1"/>
</dbReference>
<dbReference type="PANTHER" id="PTHR47691:SF3">
    <property type="entry name" value="HTH-TYPE TRANSCRIPTIONAL REGULATOR RV0890C-RELATED"/>
    <property type="match status" value="1"/>
</dbReference>
<keyword evidence="1" id="KW-0802">TPR repeat</keyword>
<dbReference type="PRINTS" id="PR00364">
    <property type="entry name" value="DISEASERSIST"/>
</dbReference>
<dbReference type="Gene3D" id="3.40.50.300">
    <property type="entry name" value="P-loop containing nucleotide triphosphate hydrolases"/>
    <property type="match status" value="1"/>
</dbReference>
<dbReference type="InterPro" id="IPR019734">
    <property type="entry name" value="TPR_rpt"/>
</dbReference>
<proteinExistence type="predicted"/>
<name>A0AAU2AFC4_9ACTN</name>
<dbReference type="PROSITE" id="PS50005">
    <property type="entry name" value="TPR"/>
    <property type="match status" value="2"/>
</dbReference>
<reference evidence="2" key="1">
    <citation type="submission" date="2022-10" db="EMBL/GenBank/DDBJ databases">
        <title>The complete genomes of actinobacterial strains from the NBC collection.</title>
        <authorList>
            <person name="Joergensen T.S."/>
            <person name="Alvarez Arevalo M."/>
            <person name="Sterndorff E.B."/>
            <person name="Faurdal D."/>
            <person name="Vuksanovic O."/>
            <person name="Mourched A.-S."/>
            <person name="Charusanti P."/>
            <person name="Shaw S."/>
            <person name="Blin K."/>
            <person name="Weber T."/>
        </authorList>
    </citation>
    <scope>NUCLEOTIDE SEQUENCE</scope>
    <source>
        <strain evidence="2">NBC_00093</strain>
    </source>
</reference>
<dbReference type="Pfam" id="PF13424">
    <property type="entry name" value="TPR_12"/>
    <property type="match status" value="2"/>
</dbReference>
<protein>
    <submittedName>
        <fullName evidence="2">Tetratricopeptide repeat protein</fullName>
    </submittedName>
</protein>
<dbReference type="InterPro" id="IPR027417">
    <property type="entry name" value="P-loop_NTPase"/>
</dbReference>
<feature type="repeat" description="TPR" evidence="1">
    <location>
        <begin position="622"/>
        <end position="655"/>
    </location>
</feature>
<dbReference type="Gene3D" id="1.25.40.10">
    <property type="entry name" value="Tetratricopeptide repeat domain"/>
    <property type="match status" value="1"/>
</dbReference>
<dbReference type="AlphaFoldDB" id="A0AAU2AFC4"/>
<dbReference type="SUPFAM" id="SSF52540">
    <property type="entry name" value="P-loop containing nucleoside triphosphate hydrolases"/>
    <property type="match status" value="1"/>
</dbReference>
<accession>A0AAU2AFC4</accession>
<evidence type="ECO:0000313" key="2">
    <source>
        <dbReference type="EMBL" id="WTT23462.1"/>
    </source>
</evidence>
<dbReference type="PANTHER" id="PTHR47691">
    <property type="entry name" value="REGULATOR-RELATED"/>
    <property type="match status" value="1"/>
</dbReference>
<dbReference type="SMART" id="SM00028">
    <property type="entry name" value="TPR"/>
    <property type="match status" value="5"/>
</dbReference>
<dbReference type="GO" id="GO:0043531">
    <property type="term" value="F:ADP binding"/>
    <property type="evidence" value="ECO:0007669"/>
    <property type="project" value="InterPro"/>
</dbReference>
<feature type="repeat" description="TPR" evidence="1">
    <location>
        <begin position="542"/>
        <end position="575"/>
    </location>
</feature>
<gene>
    <name evidence="2" type="ORF">OHA22_13210</name>
</gene>
<dbReference type="EMBL" id="CP108222">
    <property type="protein sequence ID" value="WTT23462.1"/>
    <property type="molecule type" value="Genomic_DNA"/>
</dbReference>
<sequence length="723" mass="77432">MATEYGEDHLDFRGSNFGSFTAKKVEYRGHGPAPTALNALPARAVGFSGRADELRALLDALNPAVSGEPDSVPDATAAVPVLVAAVSGLGGIGKTSLAVEAGYAARAKGWFPGGTLFVDMHGYDDNPVTADQALQAFLRALGIEPEHIPATADERAALYRSTLAQRAEQRGPVLILADNASSPAQVRPLLPGDGAQHRLLVTSRDLLPQLGARLLRLNQLTPQEAYDLLDRALRIADPGDSRVADDAEMASVLAERCGCLPLALQIVAAQLVADRDRPVAELVTELTEARDRLDYLDDGERSVRAAFDLSYRRLRPEQARVLRLLALAPGPDTSDEAIAALTGEDAPPVAHLNALARAHLVERGSGRRRWRLHDLVRVFGAGVVAGGAGLTEEGEAARERVLAFFWRWANEADDWLRWLEGDSVPGLFGGRREALVWLDGERAGLVGAVQWAVEERFAGAGVGLALCLGEYLDWRRYFDDGVSVGMAACAGARSVGDRKGEAGALSNLGIALQGAGRVGEAVDAYTRARGLFQAVGDRRSEGMSWSNLGNALREAGRVGEAVDAYTRALDLFQAVGDRRSEGTAWTNLGLALRAVDRVEEAIDAHTRARDLFQAVGDRRGEGTAWNNLGLALRAAGRVEEAIEAYGRDLEICREFEDWYGAGQTLHNLARTYQKAGRPAESRAAWLRAVDAYTQAGATEETAEALAEANVTDVTPPLPPALTD</sequence>
<evidence type="ECO:0000256" key="1">
    <source>
        <dbReference type="PROSITE-ProRule" id="PRU00339"/>
    </source>
</evidence>
<dbReference type="InterPro" id="IPR011990">
    <property type="entry name" value="TPR-like_helical_dom_sf"/>
</dbReference>
<dbReference type="Pfam" id="PF13374">
    <property type="entry name" value="TPR_10"/>
    <property type="match status" value="1"/>
</dbReference>